<dbReference type="PANTHER" id="PTHR35011">
    <property type="entry name" value="2,3-DIKETO-L-GULONATE TRAP TRANSPORTER SMALL PERMEASE PROTEIN YIAM"/>
    <property type="match status" value="1"/>
</dbReference>
<dbReference type="GO" id="GO:0015740">
    <property type="term" value="P:C4-dicarboxylate transport"/>
    <property type="evidence" value="ECO:0007669"/>
    <property type="project" value="TreeGrafter"/>
</dbReference>
<name>A0A248TNC4_9BACI</name>
<evidence type="ECO:0000256" key="1">
    <source>
        <dbReference type="ARBA" id="ARBA00004429"/>
    </source>
</evidence>
<organism evidence="11 12">
    <name type="scientific">Cytobacillus kochii</name>
    <dbReference type="NCBI Taxonomy" id="859143"/>
    <lineage>
        <taxon>Bacteria</taxon>
        <taxon>Bacillati</taxon>
        <taxon>Bacillota</taxon>
        <taxon>Bacilli</taxon>
        <taxon>Bacillales</taxon>
        <taxon>Bacillaceae</taxon>
        <taxon>Cytobacillus</taxon>
    </lineage>
</organism>
<evidence type="ECO:0000256" key="2">
    <source>
        <dbReference type="ARBA" id="ARBA00022448"/>
    </source>
</evidence>
<keyword evidence="3" id="KW-1003">Cell membrane</keyword>
<protein>
    <recommendedName>
        <fullName evidence="10">Tripartite ATP-independent periplasmic transporters DctQ component domain-containing protein</fullName>
    </recommendedName>
</protein>
<feature type="transmembrane region" description="Helical" evidence="9">
    <location>
        <begin position="119"/>
        <end position="139"/>
    </location>
</feature>
<dbReference type="Pfam" id="PF04290">
    <property type="entry name" value="DctQ"/>
    <property type="match status" value="1"/>
</dbReference>
<reference evidence="11 12" key="1">
    <citation type="submission" date="2017-08" db="EMBL/GenBank/DDBJ databases">
        <title>Complete Genome Sequence of Bacillus kochii Oregon-R-modENCODE STRAIN BDGP4, isolated from Drosophila melanogaster gut.</title>
        <authorList>
            <person name="Wan K.H."/>
            <person name="Yu C."/>
            <person name="Park S."/>
            <person name="Hammonds A.S."/>
            <person name="Booth B.W."/>
            <person name="Celniker S.E."/>
        </authorList>
    </citation>
    <scope>NUCLEOTIDE SEQUENCE [LARGE SCALE GENOMIC DNA]</scope>
    <source>
        <strain evidence="11 12">BDGP4</strain>
    </source>
</reference>
<feature type="transmembrane region" description="Helical" evidence="9">
    <location>
        <begin position="45"/>
        <end position="65"/>
    </location>
</feature>
<evidence type="ECO:0000256" key="8">
    <source>
        <dbReference type="ARBA" id="ARBA00038436"/>
    </source>
</evidence>
<comment type="similarity">
    <text evidence="8">Belongs to the TRAP transporter small permease family.</text>
</comment>
<evidence type="ECO:0000259" key="10">
    <source>
        <dbReference type="Pfam" id="PF04290"/>
    </source>
</evidence>
<dbReference type="PANTHER" id="PTHR35011:SF2">
    <property type="entry name" value="2,3-DIKETO-L-GULONATE TRAP TRANSPORTER SMALL PERMEASE PROTEIN YIAM"/>
    <property type="match status" value="1"/>
</dbReference>
<evidence type="ECO:0000313" key="11">
    <source>
        <dbReference type="EMBL" id="ASV69723.1"/>
    </source>
</evidence>
<dbReference type="KEGG" id="bko:CKF48_21885"/>
<evidence type="ECO:0000313" key="12">
    <source>
        <dbReference type="Proteomes" id="UP000215137"/>
    </source>
</evidence>
<evidence type="ECO:0000256" key="3">
    <source>
        <dbReference type="ARBA" id="ARBA00022475"/>
    </source>
</evidence>
<dbReference type="GO" id="GO:0005886">
    <property type="term" value="C:plasma membrane"/>
    <property type="evidence" value="ECO:0007669"/>
    <property type="project" value="UniProtKB-SubCell"/>
</dbReference>
<dbReference type="GO" id="GO:0022857">
    <property type="term" value="F:transmembrane transporter activity"/>
    <property type="evidence" value="ECO:0007669"/>
    <property type="project" value="TreeGrafter"/>
</dbReference>
<dbReference type="Proteomes" id="UP000215137">
    <property type="component" value="Chromosome"/>
</dbReference>
<gene>
    <name evidence="11" type="ORF">CKF48_21885</name>
</gene>
<keyword evidence="5 9" id="KW-0812">Transmembrane</keyword>
<evidence type="ECO:0000256" key="7">
    <source>
        <dbReference type="ARBA" id="ARBA00023136"/>
    </source>
</evidence>
<keyword evidence="6 9" id="KW-1133">Transmembrane helix</keyword>
<evidence type="ECO:0000256" key="6">
    <source>
        <dbReference type="ARBA" id="ARBA00022989"/>
    </source>
</evidence>
<evidence type="ECO:0000256" key="5">
    <source>
        <dbReference type="ARBA" id="ARBA00022692"/>
    </source>
</evidence>
<keyword evidence="12" id="KW-1185">Reference proteome</keyword>
<dbReference type="EMBL" id="CP022983">
    <property type="protein sequence ID" value="ASV69723.1"/>
    <property type="molecule type" value="Genomic_DNA"/>
</dbReference>
<dbReference type="AlphaFoldDB" id="A0A248TNC4"/>
<dbReference type="InterPro" id="IPR055348">
    <property type="entry name" value="DctQ"/>
</dbReference>
<evidence type="ECO:0000256" key="4">
    <source>
        <dbReference type="ARBA" id="ARBA00022519"/>
    </source>
</evidence>
<evidence type="ECO:0000256" key="9">
    <source>
        <dbReference type="SAM" id="Phobius"/>
    </source>
</evidence>
<sequence length="156" mass="17493">MWAKIISICNQINKWLAFLSLIVMMIIVAFSAISRGLGSPIVGDVELVQLTMVTLIVGALSYTEYHRAHISVGILADHFPIKVQYVIDLISSILITIFAFLVAYVFFIKFDLAEASTILRIPFFYFKALLIFGFIGWGFESIKQIVGNIKLLTQGK</sequence>
<dbReference type="InterPro" id="IPR007387">
    <property type="entry name" value="TRAP_DctQ"/>
</dbReference>
<comment type="subcellular location">
    <subcellularLocation>
        <location evidence="1">Cell inner membrane</location>
        <topology evidence="1">Multi-pass membrane protein</topology>
    </subcellularLocation>
</comment>
<dbReference type="RefSeq" id="WP_095373287.1">
    <property type="nucleotide sequence ID" value="NZ_CP022983.1"/>
</dbReference>
<keyword evidence="4" id="KW-0997">Cell inner membrane</keyword>
<dbReference type="OrthoDB" id="2883568at2"/>
<feature type="transmembrane region" description="Helical" evidence="9">
    <location>
        <begin position="85"/>
        <end position="107"/>
    </location>
</feature>
<feature type="domain" description="Tripartite ATP-independent periplasmic transporters DctQ component" evidence="10">
    <location>
        <begin position="24"/>
        <end position="149"/>
    </location>
</feature>
<keyword evidence="2" id="KW-0813">Transport</keyword>
<accession>A0A248TNC4</accession>
<proteinExistence type="inferred from homology"/>
<feature type="transmembrane region" description="Helical" evidence="9">
    <location>
        <begin position="12"/>
        <end position="33"/>
    </location>
</feature>
<keyword evidence="7 9" id="KW-0472">Membrane</keyword>